<evidence type="ECO:0000313" key="2">
    <source>
        <dbReference type="EMBL" id="KAH3809508.1"/>
    </source>
</evidence>
<protein>
    <submittedName>
        <fullName evidence="2">Uncharacterized protein</fullName>
    </submittedName>
</protein>
<proteinExistence type="predicted"/>
<feature type="region of interest" description="Disordered" evidence="1">
    <location>
        <begin position="394"/>
        <end position="422"/>
    </location>
</feature>
<organism evidence="2 3">
    <name type="scientific">Dreissena polymorpha</name>
    <name type="common">Zebra mussel</name>
    <name type="synonym">Mytilus polymorpha</name>
    <dbReference type="NCBI Taxonomy" id="45954"/>
    <lineage>
        <taxon>Eukaryota</taxon>
        <taxon>Metazoa</taxon>
        <taxon>Spiralia</taxon>
        <taxon>Lophotrochozoa</taxon>
        <taxon>Mollusca</taxon>
        <taxon>Bivalvia</taxon>
        <taxon>Autobranchia</taxon>
        <taxon>Heteroconchia</taxon>
        <taxon>Euheterodonta</taxon>
        <taxon>Imparidentia</taxon>
        <taxon>Neoheterodontei</taxon>
        <taxon>Myida</taxon>
        <taxon>Dreissenoidea</taxon>
        <taxon>Dreissenidae</taxon>
        <taxon>Dreissena</taxon>
    </lineage>
</organism>
<evidence type="ECO:0000256" key="1">
    <source>
        <dbReference type="SAM" id="MobiDB-lite"/>
    </source>
</evidence>
<reference evidence="2" key="1">
    <citation type="journal article" date="2019" name="bioRxiv">
        <title>The Genome of the Zebra Mussel, Dreissena polymorpha: A Resource for Invasive Species Research.</title>
        <authorList>
            <person name="McCartney M.A."/>
            <person name="Auch B."/>
            <person name="Kono T."/>
            <person name="Mallez S."/>
            <person name="Zhang Y."/>
            <person name="Obille A."/>
            <person name="Becker A."/>
            <person name="Abrahante J.E."/>
            <person name="Garbe J."/>
            <person name="Badalamenti J.P."/>
            <person name="Herman A."/>
            <person name="Mangelson H."/>
            <person name="Liachko I."/>
            <person name="Sullivan S."/>
            <person name="Sone E.D."/>
            <person name="Koren S."/>
            <person name="Silverstein K.A.T."/>
            <person name="Beckman K.B."/>
            <person name="Gohl D.M."/>
        </authorList>
    </citation>
    <scope>NUCLEOTIDE SEQUENCE</scope>
    <source>
        <strain evidence="2">Duluth1</strain>
        <tissue evidence="2">Whole animal</tissue>
    </source>
</reference>
<keyword evidence="3" id="KW-1185">Reference proteome</keyword>
<sequence>MFALSTLTSGNNFGKLALWAKHMNFKIMSSTSFHKMQRTYLISTVDEYWEKQQREVLSSFEGHKLIVMGDGRNDSPGHSAQYCSYTMMEYDSKKILTLRTLDKRSTDRKSTNMEKVGFEQAIQKLTDNNIAVEEVVTDAHLGIGSIMKKKYPEIKHSHDIWHAAKNLGKRLGKIVKKKANQILIPWLKDIVNHFWFACSKADSYEEFLSIWRGVLHHITNKHEWILSQGTGINGCLHDPLDENEVREKPWLSTSDHARVLQDLSAVILDKRFLSKVSYYLNYRTTADIEVFHQLILMYCAKRFAYTPPVYRIRNLLAAIDHNYHSNRPLKTNKDGEIRYHRCYNKKSKRWSVFPEKVAKTYGYVPEIAEMLYKKRIKDKVGMGKKMVLEEGDPRRLAKHLAPESPPSTSAIVQAKQTRFKRK</sequence>
<dbReference type="PANTHER" id="PTHR31751:SF7">
    <property type="entry name" value="THAP-TYPE DOMAIN-CONTAINING PROTEIN"/>
    <property type="match status" value="1"/>
</dbReference>
<dbReference type="Proteomes" id="UP000828390">
    <property type="component" value="Unassembled WGS sequence"/>
</dbReference>
<evidence type="ECO:0000313" key="3">
    <source>
        <dbReference type="Proteomes" id="UP000828390"/>
    </source>
</evidence>
<gene>
    <name evidence="2" type="ORF">DPMN_137880</name>
</gene>
<dbReference type="OrthoDB" id="10021186at2759"/>
<accession>A0A9D4JI25</accession>
<dbReference type="EMBL" id="JAIWYP010000006">
    <property type="protein sequence ID" value="KAH3809508.1"/>
    <property type="molecule type" value="Genomic_DNA"/>
</dbReference>
<dbReference type="AlphaFoldDB" id="A0A9D4JI25"/>
<feature type="compositionally biased region" description="Polar residues" evidence="1">
    <location>
        <begin position="406"/>
        <end position="416"/>
    </location>
</feature>
<reference evidence="2" key="2">
    <citation type="submission" date="2020-11" db="EMBL/GenBank/DDBJ databases">
        <authorList>
            <person name="McCartney M.A."/>
            <person name="Auch B."/>
            <person name="Kono T."/>
            <person name="Mallez S."/>
            <person name="Becker A."/>
            <person name="Gohl D.M."/>
            <person name="Silverstein K.A.T."/>
            <person name="Koren S."/>
            <person name="Bechman K.B."/>
            <person name="Herman A."/>
            <person name="Abrahante J.E."/>
            <person name="Garbe J."/>
        </authorList>
    </citation>
    <scope>NUCLEOTIDE SEQUENCE</scope>
    <source>
        <strain evidence="2">Duluth1</strain>
        <tissue evidence="2">Whole animal</tissue>
    </source>
</reference>
<comment type="caution">
    <text evidence="2">The sequence shown here is derived from an EMBL/GenBank/DDBJ whole genome shotgun (WGS) entry which is preliminary data.</text>
</comment>
<name>A0A9D4JI25_DREPO</name>
<dbReference type="PANTHER" id="PTHR31751">
    <property type="entry name" value="SI:CH211-108C17.2-RELATED-RELATED"/>
    <property type="match status" value="1"/>
</dbReference>